<proteinExistence type="evidence at transcript level"/>
<evidence type="ECO:0000313" key="2">
    <source>
        <dbReference type="EMBL" id="JAA50331.1"/>
    </source>
</evidence>
<name>K9J113_DESRO</name>
<dbReference type="AlphaFoldDB" id="K9J113"/>
<accession>K9J113</accession>
<feature type="region of interest" description="Disordered" evidence="1">
    <location>
        <begin position="1"/>
        <end position="52"/>
    </location>
</feature>
<organism evidence="2">
    <name type="scientific">Desmodus rotundus</name>
    <name type="common">Vampire bat</name>
    <dbReference type="NCBI Taxonomy" id="9430"/>
    <lineage>
        <taxon>Eukaryota</taxon>
        <taxon>Metazoa</taxon>
        <taxon>Chordata</taxon>
        <taxon>Craniata</taxon>
        <taxon>Vertebrata</taxon>
        <taxon>Euteleostomi</taxon>
        <taxon>Mammalia</taxon>
        <taxon>Eutheria</taxon>
        <taxon>Laurasiatheria</taxon>
        <taxon>Chiroptera</taxon>
        <taxon>Yangochiroptera</taxon>
        <taxon>Phyllostomidae</taxon>
        <taxon>Desmodontinae</taxon>
        <taxon>Desmodus</taxon>
    </lineage>
</organism>
<feature type="non-terminal residue" evidence="2">
    <location>
        <position position="1"/>
    </location>
</feature>
<dbReference type="EMBL" id="GABZ01003194">
    <property type="protein sequence ID" value="JAA50331.1"/>
    <property type="molecule type" value="mRNA"/>
</dbReference>
<reference evidence="2" key="1">
    <citation type="submission" date="2012-11" db="EMBL/GenBank/DDBJ databases">
        <title>The Vampirome: Transcriptome and Proteome Analysis of the Submandibular and Accessory Glands of the Vampire Bat and Vector of Human Rabies, Desmodus rotundus.</title>
        <authorList>
            <person name="Francischetti I.M.B."/>
            <person name="Assumpcao T.C.F."/>
            <person name="Ma D."/>
            <person name="Vicente E.C."/>
            <person name="Ribeiro J.M.C."/>
        </authorList>
    </citation>
    <scope>NUCLEOTIDE SEQUENCE</scope>
    <source>
        <tissue evidence="2">Salivary gland</tissue>
    </source>
</reference>
<protein>
    <submittedName>
        <fullName evidence="2">Uncharacterized protein</fullName>
    </submittedName>
</protein>
<sequence>APPFPSLPVRCTPAQRSPGSWVSVIRAQKNAEQPGDRETANPAKQNERGLLNLEEAQKGSRCQETGCSDCC</sequence>
<evidence type="ECO:0000256" key="1">
    <source>
        <dbReference type="SAM" id="MobiDB-lite"/>
    </source>
</evidence>